<dbReference type="CDD" id="cd05233">
    <property type="entry name" value="SDR_c"/>
    <property type="match status" value="1"/>
</dbReference>
<dbReference type="PANTHER" id="PTHR43477">
    <property type="entry name" value="DIHYDROANTICAPSIN 7-DEHYDROGENASE"/>
    <property type="match status" value="1"/>
</dbReference>
<dbReference type="Gene3D" id="3.40.50.720">
    <property type="entry name" value="NAD(P)-binding Rossmann-like Domain"/>
    <property type="match status" value="1"/>
</dbReference>
<proteinExistence type="inferred from homology"/>
<feature type="domain" description="Ketoreductase" evidence="4">
    <location>
        <begin position="57"/>
        <end position="274"/>
    </location>
</feature>
<dbReference type="InterPro" id="IPR036291">
    <property type="entry name" value="NAD(P)-bd_dom_sf"/>
</dbReference>
<sequence>MLRATAARLSAASGAGARGGGGGGGGGSGASAARAGAARAFGSGPQTGASAREGDGPVYVLFGATGGIGSALARRLAAAAAARRGGALVVSGHDEARLRGLAAALEGQLGGREGALQAAHADALNPEAVDAVMRRTLERHGRVDGVASCVGSVEAASLLATSPADLDRLLRVNTHTAFNVLKAAVKARARRVMVAETARDPPGAGGGPGPAPGGPGGGSVVLVSAALGGHGVPNYAAMSAAKAAVEGLARSAAATYAARGLRVNTVAPGLVETDQTAGFLDNGRLRGASEAMFPTKQLVTADDVAAAAEFLLGPASRSITGHSLPVDGGLSSLHPHRAQDYGV</sequence>
<evidence type="ECO:0000256" key="2">
    <source>
        <dbReference type="ARBA" id="ARBA00023002"/>
    </source>
</evidence>
<dbReference type="SUPFAM" id="SSF51735">
    <property type="entry name" value="NAD(P)-binding Rossmann-fold domains"/>
    <property type="match status" value="1"/>
</dbReference>
<organism evidence="5 6">
    <name type="scientific">Raphidocelis subcapitata</name>
    <dbReference type="NCBI Taxonomy" id="307507"/>
    <lineage>
        <taxon>Eukaryota</taxon>
        <taxon>Viridiplantae</taxon>
        <taxon>Chlorophyta</taxon>
        <taxon>core chlorophytes</taxon>
        <taxon>Chlorophyceae</taxon>
        <taxon>CS clade</taxon>
        <taxon>Sphaeropleales</taxon>
        <taxon>Selenastraceae</taxon>
        <taxon>Raphidocelis</taxon>
    </lineage>
</organism>
<comment type="similarity">
    <text evidence="1">Belongs to the short-chain dehydrogenases/reductases (SDR) family.</text>
</comment>
<name>A0A2V0P974_9CHLO</name>
<dbReference type="InterPro" id="IPR051122">
    <property type="entry name" value="SDR_DHRS6-like"/>
</dbReference>
<dbReference type="Proteomes" id="UP000247498">
    <property type="component" value="Unassembled WGS sequence"/>
</dbReference>
<dbReference type="GO" id="GO:0016491">
    <property type="term" value="F:oxidoreductase activity"/>
    <property type="evidence" value="ECO:0007669"/>
    <property type="project" value="UniProtKB-KW"/>
</dbReference>
<evidence type="ECO:0000259" key="4">
    <source>
        <dbReference type="SMART" id="SM00822"/>
    </source>
</evidence>
<comment type="caution">
    <text evidence="5">The sequence shown here is derived from an EMBL/GenBank/DDBJ whole genome shotgun (WGS) entry which is preliminary data.</text>
</comment>
<dbReference type="OrthoDB" id="47007at2759"/>
<protein>
    <recommendedName>
        <fullName evidence="4">Ketoreductase domain-containing protein</fullName>
    </recommendedName>
</protein>
<dbReference type="InterPro" id="IPR002347">
    <property type="entry name" value="SDR_fam"/>
</dbReference>
<evidence type="ECO:0000313" key="5">
    <source>
        <dbReference type="EMBL" id="GBF96408.1"/>
    </source>
</evidence>
<reference evidence="5 6" key="1">
    <citation type="journal article" date="2018" name="Sci. Rep.">
        <title>Raphidocelis subcapitata (=Pseudokirchneriella subcapitata) provides an insight into genome evolution and environmental adaptations in the Sphaeropleales.</title>
        <authorList>
            <person name="Suzuki S."/>
            <person name="Yamaguchi H."/>
            <person name="Nakajima N."/>
            <person name="Kawachi M."/>
        </authorList>
    </citation>
    <scope>NUCLEOTIDE SEQUENCE [LARGE SCALE GENOMIC DNA]</scope>
    <source>
        <strain evidence="5 6">NIES-35</strain>
    </source>
</reference>
<dbReference type="EMBL" id="BDRX01000079">
    <property type="protein sequence ID" value="GBF96408.1"/>
    <property type="molecule type" value="Genomic_DNA"/>
</dbReference>
<dbReference type="PRINTS" id="PR00081">
    <property type="entry name" value="GDHRDH"/>
</dbReference>
<keyword evidence="6" id="KW-1185">Reference proteome</keyword>
<dbReference type="STRING" id="307507.A0A2V0P974"/>
<evidence type="ECO:0000256" key="1">
    <source>
        <dbReference type="ARBA" id="ARBA00006484"/>
    </source>
</evidence>
<feature type="region of interest" description="Disordered" evidence="3">
    <location>
        <begin position="197"/>
        <end position="216"/>
    </location>
</feature>
<dbReference type="AlphaFoldDB" id="A0A2V0P974"/>
<dbReference type="PANTHER" id="PTHR43477:SF1">
    <property type="entry name" value="DIHYDROANTICAPSIN 7-DEHYDROGENASE"/>
    <property type="match status" value="1"/>
</dbReference>
<evidence type="ECO:0000313" key="6">
    <source>
        <dbReference type="Proteomes" id="UP000247498"/>
    </source>
</evidence>
<gene>
    <name evidence="5" type="ORF">Rsub_09207</name>
</gene>
<dbReference type="InterPro" id="IPR057326">
    <property type="entry name" value="KR_dom"/>
</dbReference>
<accession>A0A2V0P974</accession>
<keyword evidence="2" id="KW-0560">Oxidoreductase</keyword>
<dbReference type="SMART" id="SM00822">
    <property type="entry name" value="PKS_KR"/>
    <property type="match status" value="1"/>
</dbReference>
<evidence type="ECO:0000256" key="3">
    <source>
        <dbReference type="SAM" id="MobiDB-lite"/>
    </source>
</evidence>
<dbReference type="Pfam" id="PF13561">
    <property type="entry name" value="adh_short_C2"/>
    <property type="match status" value="2"/>
</dbReference>
<feature type="compositionally biased region" description="Gly residues" evidence="3">
    <location>
        <begin position="203"/>
        <end position="216"/>
    </location>
</feature>
<dbReference type="InParanoid" id="A0A2V0P974"/>